<dbReference type="Gene3D" id="2.30.29.30">
    <property type="entry name" value="Pleckstrin-homology domain (PH domain)/Phosphotyrosine-binding domain (PTB)"/>
    <property type="match status" value="1"/>
</dbReference>
<feature type="domain" description="Ras-GAP" evidence="3">
    <location>
        <begin position="1298"/>
        <end position="1494"/>
    </location>
</feature>
<dbReference type="InterPro" id="IPR023152">
    <property type="entry name" value="RasGAP_CS"/>
</dbReference>
<organism evidence="4 5">
    <name type="scientific">Rhizopus oryzae</name>
    <name type="common">Mucormycosis agent</name>
    <name type="synonym">Rhizopus arrhizus var. delemar</name>
    <dbReference type="NCBI Taxonomy" id="64495"/>
    <lineage>
        <taxon>Eukaryota</taxon>
        <taxon>Fungi</taxon>
        <taxon>Fungi incertae sedis</taxon>
        <taxon>Mucoromycota</taxon>
        <taxon>Mucoromycotina</taxon>
        <taxon>Mucoromycetes</taxon>
        <taxon>Mucorales</taxon>
        <taxon>Mucorineae</taxon>
        <taxon>Rhizopodaceae</taxon>
        <taxon>Rhizopus</taxon>
    </lineage>
</organism>
<evidence type="ECO:0000259" key="3">
    <source>
        <dbReference type="PROSITE" id="PS50018"/>
    </source>
</evidence>
<dbReference type="InterPro" id="IPR039360">
    <property type="entry name" value="Ras_GTPase"/>
</dbReference>
<dbReference type="PROSITE" id="PS00509">
    <property type="entry name" value="RAS_GTPASE_ACTIV_1"/>
    <property type="match status" value="1"/>
</dbReference>
<keyword evidence="1" id="KW-0343">GTPase activation</keyword>
<protein>
    <recommendedName>
        <fullName evidence="3">Ras-GAP domain-containing protein</fullName>
    </recommendedName>
</protein>
<dbReference type="CDD" id="cd00170">
    <property type="entry name" value="SEC14"/>
    <property type="match status" value="1"/>
</dbReference>
<sequence>MRANAKLIVSLIKRIEVRLPINNTGATIESLEQDVLTQQTVAAIIELSIHKLSVVVNQLALVLELISKAVQPSTIDDTSIPSDIIQSQLFIVRLLSACLQYHWSWYKKHMGRISHETNITEEAVAAAAAVGAYTDDTSTPPKEEEEIALDPPPLDEALVSFLLNLMGRFLNQLHVIEERNDQLLAFEQTNEIAVANRIDTQLMEYIREVYNTSGKVLCYISASNWNSFYAKIKNTVNLLAATNENSELNPPEVRILSFTNLNTLKLRTILTELSPYFLNMKINGKLLFAKMLRIAIWNWISEKPHQFSDICKSSKPTLTGSEILFDMCNVAADSSRKKAVLWPLQTILLILSPDLFVQAFLDDKGLQNRRTGFPRQLKSALDSIRTQEIAATCYVDLCKAASFIAPNDDTILRHIADDIEDQLREKVWDFSRSSALDTLSSTLGYTINQQSLISNYLLTQLRLKPSKTLCTLVPTLLDDNAPLMFKQALVDACLAIASEERTLPWNPTLKSMYDSICTPLRHIFIQTVQVELSSRSEIPSIGSKKANNSGDKRLQSTAGLVQSMLKLFRMDPYCALMGNKTRIEENTLLVTSMTNLMRHQDHRVRRAAVDCLTQLHNPSIIVHWGPSETIMANFWKISCQVVLSIARQILDISRQTEPSMKILLDLLANILDARTTFLTDISEMAITEELCDAPERNQTMVTLEIALLVLLCSPTPEICSKAIRCLDYMCKESKIIDKDNLIIESSLKNSQSMIAFKYNSEIYEGLCSEEPATKGSRKQLFVGKKAQQKRVRKYLRMITVATVGSLLAWEEVWKRWKILTQIVIRYGTDSFRDLNDIVVSSTTSTSTKKIGGLVRHEKLRGPSAKSSTATVGAALPFPAPISRKEADDGKQTEWQNYTGFLAALGGSRLTAEMEEENIQDELKKSKSGDRIESPVKSAILVEKFVVEMVELLTSENVIVRETVKDTLGGDLSPSLYAILFQQMESVMSKCLNTDGEILCSSTNTLFVEQSVLVIKMILDRLTENDCLLSVDFGTLALHFANYINRLPRDNYTTMRIMIMMCHLVEVLMLKKDQVVIRDDVRVKNKLLEIIIEWTSAFNLFVASNSTLETNNLQNKEVQRDLDQICLKAIVALLLKLPLQTAEQSREVDRATSKNRLFQKYFTFFTQLLDRCHRQEAEVSQNVNSPYASALTFKANLPVKQADTYWGPLKESTVNAISNLLSANVEVGLRSTLAMGYHEDSRTRSAFIQVLSNILNQGAQFDTLAENIMLDRYDKLVELLVESDMEVALSLCDVCPTGDAAGVAEVLLEAFESRNKVLPLLKAVIEKEVRSAEQESTLFRGTNMASRILSTFARNTCMDYVRTTLQPALESINALPEEELTWEMDPVKDASVEIIMKNKRNVCKVTEILLDAICKSASIAPRMFRQELAFLVNAVSKRFSDAAKTQVGGFVFLRLFNPAILTPENSGVSKQALPKSKNTKKILLQATRLMQNLANNVMFGAKEPHLISLNDFITNNLYRVANFLREIAAVPLEEVQATPVVRLETLTHMKLHRYMSENLDKISRDLSLRRSRASNETQKILEMKRTMENFSNLLGQMGPPSGAAQAEVSMVRNYALVSGNTHYNEFMRRNKHRDLNSIRSLNVMYQGGVSRSGNPVFYLIARHIPSDNLDYELLVYYMLRVMEPSLNRPFELVFDMTRFSEDCEIPIHWFNQFFQLIFSELNDFLVAFHVFNPNFYFQRYIRKLPRVITNRLVRRTKFSTSISELSQYIAPFEIRLPKESYEIEREMGMTIKNAFIVNSFKSMIPVQVKIGAEYFQVTTIREQEILWSLNTILNNIYSMNDLVDIYLPPATPNKKANDEGKIHITVHRGKSTMSLIVPNHEEVYKYLLSSKKNFETNITNESHGIHPMDVPGRMLNMALVNLGCEDPNLRLSAYNLLYSLCMSFRFSAANQLMFAKDMCVPYNDTDFIVNISKAIATSEVHLTLEFLNECVLGFNRSNAEPVRQLLTLEYIVPWLNNLALFTHGNNLKEIHKVKELIRSLITLTAEKPKLFEQIQRKVWKVLGEMYEIHNIMIDCLIQYSVEHGVGSPEAEVVANTIVTMSSNSIRGKIVTRTRRALESTAQNYCGTVVKHPVWGEIACLIRCMTALSFFNNDPRKPYMADYFHIMALLVSTGPTFIRSSIHGFVVNAIHTLVTSDFVMSSNRKRLKFLMDDVGDGKYRVHFGLNKSYANAFTITDETLTDDVESVSLTSLETIVQLLLDTINYAAPSTDIANAWRARWMSLATSMTFQFNPALQPRSFVILGCLAQDEIDDDLLFQILVVLRNELSRFDEKNSELVISILMCLKNIVHNLSSGSRYLKPMFWLAIAIVQMNHPAVFSHTVRFLNAVLRTMSAYNFFENRSVQDVLMEARAPFASILSNIDAAAGVSFDTQFSFAIAGTLLKGFRCSDAREDIYVCLTDFLETETKFDFTMNKVESRCLGYFAGLLPFAAKNDALHELLNLAGGVDIDVDTLTVPSDVYMAIWRMMDIPNNTTGILLSSLLVGMLSLAETESERLFLYGFLSKAAVSTPEVFALVYESLIPKMNSIVISSNNLLLIEAVKEILLTACSESTIGSPERMHQQKVYLEKIGFDAFGEVDFGRTKTEVSKKRQKNAHPRIADAIITSVSIPVLPAEVRNTFVRPDTIRLYVPDEQKEESDEERSEEIKANKMRTKYHKKRIKKVTKKVRNSIGKIRFTIIWGNGNDEEETVPSECLQGHPDWYMIEEFEHKTAQRFENSPAGQVEVMDLG</sequence>
<dbReference type="InterPro" id="IPR036865">
    <property type="entry name" value="CRAL-TRIO_dom_sf"/>
</dbReference>
<name>A0A9P7BRU9_RHIOR</name>
<keyword evidence="2" id="KW-0597">Phosphoprotein</keyword>
<dbReference type="SUPFAM" id="SSF52087">
    <property type="entry name" value="CRAL/TRIO domain"/>
    <property type="match status" value="1"/>
</dbReference>
<dbReference type="SMART" id="SM00323">
    <property type="entry name" value="RasGAP"/>
    <property type="match status" value="1"/>
</dbReference>
<reference evidence="4" key="1">
    <citation type="journal article" date="2020" name="Microb. Genom.">
        <title>Genetic diversity of clinical and environmental Mucorales isolates obtained from an investigation of mucormycosis cases among solid organ transplant recipients.</title>
        <authorList>
            <person name="Nguyen M.H."/>
            <person name="Kaul D."/>
            <person name="Muto C."/>
            <person name="Cheng S.J."/>
            <person name="Richter R.A."/>
            <person name="Bruno V.M."/>
            <person name="Liu G."/>
            <person name="Beyhan S."/>
            <person name="Sundermann A.J."/>
            <person name="Mounaud S."/>
            <person name="Pasculle A.W."/>
            <person name="Nierman W.C."/>
            <person name="Driscoll E."/>
            <person name="Cumbie R."/>
            <person name="Clancy C.J."/>
            <person name="Dupont C.L."/>
        </authorList>
    </citation>
    <scope>NUCLEOTIDE SEQUENCE</scope>
    <source>
        <strain evidence="4">GL11</strain>
    </source>
</reference>
<evidence type="ECO:0000256" key="1">
    <source>
        <dbReference type="ARBA" id="ARBA00022468"/>
    </source>
</evidence>
<dbReference type="SUPFAM" id="SSF48371">
    <property type="entry name" value="ARM repeat"/>
    <property type="match status" value="2"/>
</dbReference>
<evidence type="ECO:0000256" key="2">
    <source>
        <dbReference type="ARBA" id="ARBA00022553"/>
    </source>
</evidence>
<dbReference type="EMBL" id="JAANQT010000874">
    <property type="protein sequence ID" value="KAG1307845.1"/>
    <property type="molecule type" value="Genomic_DNA"/>
</dbReference>
<dbReference type="SUPFAM" id="SSF48350">
    <property type="entry name" value="GTPase activation domain, GAP"/>
    <property type="match status" value="1"/>
</dbReference>
<accession>A0A9P7BRU9</accession>
<comment type="caution">
    <text evidence="4">The sequence shown here is derived from an EMBL/GenBank/DDBJ whole genome shotgun (WGS) entry which is preliminary data.</text>
</comment>
<keyword evidence="5" id="KW-1185">Reference proteome</keyword>
<gene>
    <name evidence="4" type="ORF">G6F64_006497</name>
</gene>
<proteinExistence type="predicted"/>
<dbReference type="InterPro" id="IPR008936">
    <property type="entry name" value="Rho_GTPase_activation_prot"/>
</dbReference>
<dbReference type="InterPro" id="IPR001936">
    <property type="entry name" value="RasGAP_dom"/>
</dbReference>
<dbReference type="PROSITE" id="PS50018">
    <property type="entry name" value="RAS_GTPASE_ACTIV_2"/>
    <property type="match status" value="1"/>
</dbReference>
<dbReference type="PANTHER" id="PTHR10194">
    <property type="entry name" value="RAS GTPASE-ACTIVATING PROTEINS"/>
    <property type="match status" value="1"/>
</dbReference>
<dbReference type="Proteomes" id="UP000716291">
    <property type="component" value="Unassembled WGS sequence"/>
</dbReference>
<dbReference type="Pfam" id="PF00616">
    <property type="entry name" value="RasGAP"/>
    <property type="match status" value="2"/>
</dbReference>
<dbReference type="InterPro" id="IPR016024">
    <property type="entry name" value="ARM-type_fold"/>
</dbReference>
<dbReference type="InterPro" id="IPR011993">
    <property type="entry name" value="PH-like_dom_sf"/>
</dbReference>
<dbReference type="Gene3D" id="1.10.506.10">
    <property type="entry name" value="GTPase Activation - p120gap, domain 1"/>
    <property type="match status" value="2"/>
</dbReference>
<dbReference type="Pfam" id="PF13716">
    <property type="entry name" value="CRAL_TRIO_2"/>
    <property type="match status" value="1"/>
</dbReference>
<dbReference type="GO" id="GO:0005096">
    <property type="term" value="F:GTPase activator activity"/>
    <property type="evidence" value="ECO:0007669"/>
    <property type="project" value="UniProtKB-KW"/>
</dbReference>
<dbReference type="PANTHER" id="PTHR10194:SF142">
    <property type="entry name" value="NEUROFIBROMIN"/>
    <property type="match status" value="1"/>
</dbReference>
<dbReference type="Gene3D" id="3.40.525.10">
    <property type="entry name" value="CRAL-TRIO lipid binding domain"/>
    <property type="match status" value="1"/>
</dbReference>
<evidence type="ECO:0000313" key="4">
    <source>
        <dbReference type="EMBL" id="KAG1307845.1"/>
    </source>
</evidence>
<evidence type="ECO:0000313" key="5">
    <source>
        <dbReference type="Proteomes" id="UP000716291"/>
    </source>
</evidence>
<dbReference type="InterPro" id="IPR001251">
    <property type="entry name" value="CRAL-TRIO_dom"/>
</dbReference>